<dbReference type="Gene3D" id="1.10.8.10">
    <property type="entry name" value="DNA helicase RuvA subunit, C-terminal domain"/>
    <property type="match status" value="1"/>
</dbReference>
<dbReference type="OrthoDB" id="269872at2759"/>
<keyword evidence="3" id="KW-0949">S-adenosyl-L-methionine</keyword>
<keyword evidence="6" id="KW-1185">Reference proteome</keyword>
<dbReference type="CDD" id="cd02440">
    <property type="entry name" value="AdoMet_MTases"/>
    <property type="match status" value="1"/>
</dbReference>
<sequence length="359" mass="38320">MPSHLNLNGASRAARGRVHLEIARQSRDDWTSCGVRPAGCSLHTSPAVTKAVAAAAAAAVAVPHGAPLSPSRRPPRLMTSAALLRRLASNIGREEAAQELKWLRQHASGGHDSLQNLLAKRVAGQPLQYILGSQPFGDLDIIVRPPVLIPRPETEHWTFRLADVLAHKVRSRSPISVLDLGTGTGCIPLLLCHLLPQGTVRAHGFDISPDAVALATENAAACKTPAVTNDRRVNTFSASLADFASARFRAEIAHLLPCDVLTSNPPYISTSEPLPPEVRDWEDHRALFAGSSGLQCYDVIGNLLAAPGFLAPDGVVALEIGHTQAQPVRDILAAAGLRDIEIWQDPWGKDRTVVARSGA</sequence>
<dbReference type="GO" id="GO:0032259">
    <property type="term" value="P:methylation"/>
    <property type="evidence" value="ECO:0007669"/>
    <property type="project" value="UniProtKB-KW"/>
</dbReference>
<dbReference type="EMBL" id="VDMD01000001">
    <property type="protein sequence ID" value="TRM69392.1"/>
    <property type="molecule type" value="Genomic_DNA"/>
</dbReference>
<evidence type="ECO:0000313" key="5">
    <source>
        <dbReference type="EMBL" id="TRM69392.1"/>
    </source>
</evidence>
<dbReference type="GO" id="GO:0005739">
    <property type="term" value="C:mitochondrion"/>
    <property type="evidence" value="ECO:0007669"/>
    <property type="project" value="TreeGrafter"/>
</dbReference>
<accession>A0A550CX73</accession>
<reference evidence="5 6" key="1">
    <citation type="journal article" date="2019" name="New Phytol.">
        <title>Comparative genomics reveals unique wood-decay strategies and fruiting body development in the Schizophyllaceae.</title>
        <authorList>
            <person name="Almasi E."/>
            <person name="Sahu N."/>
            <person name="Krizsan K."/>
            <person name="Balint B."/>
            <person name="Kovacs G.M."/>
            <person name="Kiss B."/>
            <person name="Cseklye J."/>
            <person name="Drula E."/>
            <person name="Henrissat B."/>
            <person name="Nagy I."/>
            <person name="Chovatia M."/>
            <person name="Adam C."/>
            <person name="LaButti K."/>
            <person name="Lipzen A."/>
            <person name="Riley R."/>
            <person name="Grigoriev I.V."/>
            <person name="Nagy L.G."/>
        </authorList>
    </citation>
    <scope>NUCLEOTIDE SEQUENCE [LARGE SCALE GENOMIC DNA]</scope>
    <source>
        <strain evidence="5 6">NL-1724</strain>
    </source>
</reference>
<dbReference type="Proteomes" id="UP000320762">
    <property type="component" value="Unassembled WGS sequence"/>
</dbReference>
<evidence type="ECO:0000256" key="3">
    <source>
        <dbReference type="ARBA" id="ARBA00022691"/>
    </source>
</evidence>
<evidence type="ECO:0000256" key="1">
    <source>
        <dbReference type="ARBA" id="ARBA00022603"/>
    </source>
</evidence>
<gene>
    <name evidence="5" type="ORF">BD626DRAFT_473920</name>
</gene>
<name>A0A550CX73_9AGAR</name>
<dbReference type="Pfam" id="PF13847">
    <property type="entry name" value="Methyltransf_31"/>
    <property type="match status" value="1"/>
</dbReference>
<keyword evidence="1 5" id="KW-0489">Methyltransferase</keyword>
<keyword evidence="2 5" id="KW-0808">Transferase</keyword>
<evidence type="ECO:0000313" key="6">
    <source>
        <dbReference type="Proteomes" id="UP000320762"/>
    </source>
</evidence>
<dbReference type="GO" id="GO:0008276">
    <property type="term" value="F:protein methyltransferase activity"/>
    <property type="evidence" value="ECO:0007669"/>
    <property type="project" value="InterPro"/>
</dbReference>
<dbReference type="PANTHER" id="PTHR18895:SF74">
    <property type="entry name" value="MTRF1L RELEASE FACTOR GLUTAMINE METHYLTRANSFERASE"/>
    <property type="match status" value="1"/>
</dbReference>
<dbReference type="Gene3D" id="3.40.50.150">
    <property type="entry name" value="Vaccinia Virus protein VP39"/>
    <property type="match status" value="1"/>
</dbReference>
<dbReference type="AlphaFoldDB" id="A0A550CX73"/>
<evidence type="ECO:0000256" key="2">
    <source>
        <dbReference type="ARBA" id="ARBA00022679"/>
    </source>
</evidence>
<dbReference type="InterPro" id="IPR029063">
    <property type="entry name" value="SAM-dependent_MTases_sf"/>
</dbReference>
<dbReference type="InterPro" id="IPR025714">
    <property type="entry name" value="Methyltranfer_dom"/>
</dbReference>
<protein>
    <submittedName>
        <fullName evidence="5">S-adenosyl-L-methionine-dependent methyltransferase</fullName>
    </submittedName>
</protein>
<dbReference type="PANTHER" id="PTHR18895">
    <property type="entry name" value="HEMK METHYLTRANSFERASE"/>
    <property type="match status" value="1"/>
</dbReference>
<comment type="caution">
    <text evidence="5">The sequence shown here is derived from an EMBL/GenBank/DDBJ whole genome shotgun (WGS) entry which is preliminary data.</text>
</comment>
<evidence type="ECO:0000259" key="4">
    <source>
        <dbReference type="Pfam" id="PF13847"/>
    </source>
</evidence>
<dbReference type="InterPro" id="IPR004556">
    <property type="entry name" value="HemK-like"/>
</dbReference>
<dbReference type="SUPFAM" id="SSF53335">
    <property type="entry name" value="S-adenosyl-L-methionine-dependent methyltransferases"/>
    <property type="match status" value="1"/>
</dbReference>
<dbReference type="STRING" id="97359.A0A550CX73"/>
<dbReference type="NCBIfam" id="TIGR00536">
    <property type="entry name" value="hemK_fam"/>
    <property type="match status" value="1"/>
</dbReference>
<dbReference type="InterPro" id="IPR050320">
    <property type="entry name" value="N5-glutamine_MTase"/>
</dbReference>
<proteinExistence type="predicted"/>
<organism evidence="5 6">
    <name type="scientific">Schizophyllum amplum</name>
    <dbReference type="NCBI Taxonomy" id="97359"/>
    <lineage>
        <taxon>Eukaryota</taxon>
        <taxon>Fungi</taxon>
        <taxon>Dikarya</taxon>
        <taxon>Basidiomycota</taxon>
        <taxon>Agaricomycotina</taxon>
        <taxon>Agaricomycetes</taxon>
        <taxon>Agaricomycetidae</taxon>
        <taxon>Agaricales</taxon>
        <taxon>Schizophyllaceae</taxon>
        <taxon>Schizophyllum</taxon>
    </lineage>
</organism>
<feature type="domain" description="Methyltransferase" evidence="4">
    <location>
        <begin position="175"/>
        <end position="220"/>
    </location>
</feature>